<evidence type="ECO:0000256" key="1">
    <source>
        <dbReference type="SAM" id="Phobius"/>
    </source>
</evidence>
<dbReference type="AlphaFoldDB" id="A0A0C3C282"/>
<feature type="transmembrane region" description="Helical" evidence="1">
    <location>
        <begin position="38"/>
        <end position="57"/>
    </location>
</feature>
<reference evidence="3" key="2">
    <citation type="submission" date="2015-01" db="EMBL/GenBank/DDBJ databases">
        <title>Evolutionary Origins and Diversification of the Mycorrhizal Mutualists.</title>
        <authorList>
            <consortium name="DOE Joint Genome Institute"/>
            <consortium name="Mycorrhizal Genomics Consortium"/>
            <person name="Kohler A."/>
            <person name="Kuo A."/>
            <person name="Nagy L.G."/>
            <person name="Floudas D."/>
            <person name="Copeland A."/>
            <person name="Barry K.W."/>
            <person name="Cichocki N."/>
            <person name="Veneault-Fourrey C."/>
            <person name="LaButti K."/>
            <person name="Lindquist E.A."/>
            <person name="Lipzen A."/>
            <person name="Lundell T."/>
            <person name="Morin E."/>
            <person name="Murat C."/>
            <person name="Riley R."/>
            <person name="Ohm R."/>
            <person name="Sun H."/>
            <person name="Tunlid A."/>
            <person name="Henrissat B."/>
            <person name="Grigoriev I.V."/>
            <person name="Hibbett D.S."/>
            <person name="Martin F."/>
        </authorList>
    </citation>
    <scope>NUCLEOTIDE SEQUENCE [LARGE SCALE GENOMIC DNA]</scope>
    <source>
        <strain evidence="3">h7</strain>
    </source>
</reference>
<keyword evidence="1" id="KW-0812">Transmembrane</keyword>
<evidence type="ECO:0000313" key="3">
    <source>
        <dbReference type="Proteomes" id="UP000053424"/>
    </source>
</evidence>
<accession>A0A0C3C282</accession>
<name>A0A0C3C282_HEBCY</name>
<dbReference type="HOGENOM" id="CLU_2146170_0_0_1"/>
<keyword evidence="1" id="KW-1133">Transmembrane helix</keyword>
<proteinExistence type="predicted"/>
<protein>
    <submittedName>
        <fullName evidence="2">Uncharacterized protein</fullName>
    </submittedName>
</protein>
<keyword evidence="1" id="KW-0472">Membrane</keyword>
<dbReference type="EMBL" id="KN831791">
    <property type="protein sequence ID" value="KIM38394.1"/>
    <property type="molecule type" value="Genomic_DNA"/>
</dbReference>
<feature type="transmembrane region" description="Helical" evidence="1">
    <location>
        <begin position="63"/>
        <end position="81"/>
    </location>
</feature>
<dbReference type="Proteomes" id="UP000053424">
    <property type="component" value="Unassembled WGS sequence"/>
</dbReference>
<reference evidence="2 3" key="1">
    <citation type="submission" date="2014-04" db="EMBL/GenBank/DDBJ databases">
        <authorList>
            <consortium name="DOE Joint Genome Institute"/>
            <person name="Kuo A."/>
            <person name="Gay G."/>
            <person name="Dore J."/>
            <person name="Kohler A."/>
            <person name="Nagy L.G."/>
            <person name="Floudas D."/>
            <person name="Copeland A."/>
            <person name="Barry K.W."/>
            <person name="Cichocki N."/>
            <person name="Veneault-Fourrey C."/>
            <person name="LaButti K."/>
            <person name="Lindquist E.A."/>
            <person name="Lipzen A."/>
            <person name="Lundell T."/>
            <person name="Morin E."/>
            <person name="Murat C."/>
            <person name="Sun H."/>
            <person name="Tunlid A."/>
            <person name="Henrissat B."/>
            <person name="Grigoriev I.V."/>
            <person name="Hibbett D.S."/>
            <person name="Martin F."/>
            <person name="Nordberg H.P."/>
            <person name="Cantor M.N."/>
            <person name="Hua S.X."/>
        </authorList>
    </citation>
    <scope>NUCLEOTIDE SEQUENCE [LARGE SCALE GENOMIC DNA]</scope>
    <source>
        <strain evidence="3">h7</strain>
    </source>
</reference>
<organism evidence="2 3">
    <name type="scientific">Hebeloma cylindrosporum</name>
    <dbReference type="NCBI Taxonomy" id="76867"/>
    <lineage>
        <taxon>Eukaryota</taxon>
        <taxon>Fungi</taxon>
        <taxon>Dikarya</taxon>
        <taxon>Basidiomycota</taxon>
        <taxon>Agaricomycotina</taxon>
        <taxon>Agaricomycetes</taxon>
        <taxon>Agaricomycetidae</taxon>
        <taxon>Agaricales</taxon>
        <taxon>Agaricineae</taxon>
        <taxon>Hymenogastraceae</taxon>
        <taxon>Hebeloma</taxon>
    </lineage>
</organism>
<sequence>MFIMYFFSPPACLPFRVQCLSMCMFGRKGSFRKRIGSTSGFSLFLFLFFALSVFFLGKPPSSFFPSFLISILMYSMPFFPLSSWSRTTLLRTIFFHPSVSVVISLPRSLCPP</sequence>
<keyword evidence="3" id="KW-1185">Reference proteome</keyword>
<gene>
    <name evidence="2" type="ORF">M413DRAFT_245583</name>
</gene>
<evidence type="ECO:0000313" key="2">
    <source>
        <dbReference type="EMBL" id="KIM38394.1"/>
    </source>
</evidence>